<protein>
    <submittedName>
        <fullName evidence="2">DUF58 domain-containing protein</fullName>
    </submittedName>
</protein>
<dbReference type="PANTHER" id="PTHR33608">
    <property type="entry name" value="BLL2464 PROTEIN"/>
    <property type="match status" value="1"/>
</dbReference>
<dbReference type="EMBL" id="CP047476">
    <property type="protein sequence ID" value="QIA66117.1"/>
    <property type="molecule type" value="Genomic_DNA"/>
</dbReference>
<gene>
    <name evidence="2" type="ORF">GT360_21750</name>
</gene>
<sequence>MIKPTRAPLSLAHDPRLHCDYAQLVRMQAHATSFNLLPNAKIGTPLDGRHTSKLRGRGLNFEELRHYQLGDDIRNLDWKVTLRTGKPHVRGYSEEKDRNVILCVDQRSSMFFASIEVMKSVIAAEVAALIGWRALRESDRVSSFIITDHGIQKGKATRNQGGFLAFLKKLSKSNLTLNARPSNTRVPSFSDLLQQLSRLGSSGNTIFILSDLSDMTETDIDRLHALQRNNDIIPITITDPVEQALPSQLIETQWKVGDGDYQISLDSEKQRQLINQSFSSRAQSRAQNLSRLLSSKKLPLIELTTDGEHIRQFTQCAGGHA</sequence>
<dbReference type="AlphaFoldDB" id="A0A7Z2T8E9"/>
<evidence type="ECO:0000313" key="3">
    <source>
        <dbReference type="Proteomes" id="UP000464262"/>
    </source>
</evidence>
<keyword evidence="3" id="KW-1185">Reference proteome</keyword>
<organism evidence="2 3">
    <name type="scientific">Vibrio astriarenae</name>
    <dbReference type="NCBI Taxonomy" id="1481923"/>
    <lineage>
        <taxon>Bacteria</taxon>
        <taxon>Pseudomonadati</taxon>
        <taxon>Pseudomonadota</taxon>
        <taxon>Gammaproteobacteria</taxon>
        <taxon>Vibrionales</taxon>
        <taxon>Vibrionaceae</taxon>
        <taxon>Vibrio</taxon>
    </lineage>
</organism>
<proteinExistence type="predicted"/>
<feature type="domain" description="DUF58" evidence="1">
    <location>
        <begin position="63"/>
        <end position="248"/>
    </location>
</feature>
<dbReference type="InterPro" id="IPR036465">
    <property type="entry name" value="vWFA_dom_sf"/>
</dbReference>
<reference evidence="2 3" key="1">
    <citation type="submission" date="2020-01" db="EMBL/GenBank/DDBJ databases">
        <title>Whole genome and functional gene identification of agarase of Vibrio HN897.</title>
        <authorList>
            <person name="Liu Y."/>
            <person name="Zhao Z."/>
        </authorList>
    </citation>
    <scope>NUCLEOTIDE SEQUENCE [LARGE SCALE GENOMIC DNA]</scope>
    <source>
        <strain evidence="2 3">HN897</strain>
    </source>
</reference>
<dbReference type="InterPro" id="IPR002881">
    <property type="entry name" value="DUF58"/>
</dbReference>
<evidence type="ECO:0000313" key="2">
    <source>
        <dbReference type="EMBL" id="QIA66117.1"/>
    </source>
</evidence>
<dbReference type="Proteomes" id="UP000464262">
    <property type="component" value="Chromosome 2"/>
</dbReference>
<accession>A0A7Z2T8E9</accession>
<name>A0A7Z2T8E9_9VIBR</name>
<evidence type="ECO:0000259" key="1">
    <source>
        <dbReference type="Pfam" id="PF01882"/>
    </source>
</evidence>
<dbReference type="RefSeq" id="WP_164651102.1">
    <property type="nucleotide sequence ID" value="NZ_CP047476.1"/>
</dbReference>
<dbReference type="KEGG" id="vas:GT360_21750"/>
<dbReference type="SUPFAM" id="SSF53300">
    <property type="entry name" value="vWA-like"/>
    <property type="match status" value="1"/>
</dbReference>
<dbReference type="Pfam" id="PF01882">
    <property type="entry name" value="DUF58"/>
    <property type="match status" value="1"/>
</dbReference>
<dbReference type="PANTHER" id="PTHR33608:SF12">
    <property type="entry name" value="DUF58 DOMAIN-CONTAINING PROTEIN"/>
    <property type="match status" value="1"/>
</dbReference>